<gene>
    <name evidence="2" type="ORF">F6S87_07800</name>
</gene>
<comment type="caution">
    <text evidence="2">The sequence shown here is derived from an EMBL/GenBank/DDBJ whole genome shotgun (WGS) entry which is preliminary data.</text>
</comment>
<feature type="transmembrane region" description="Helical" evidence="1">
    <location>
        <begin position="90"/>
        <end position="110"/>
    </location>
</feature>
<reference evidence="2 3" key="1">
    <citation type="submission" date="2019-09" db="EMBL/GenBank/DDBJ databases">
        <title>Phylogenetic characterization of a novel taxon of the genus Bifidobacterium: Bifidobacterium choloepi sp. nov.</title>
        <authorList>
            <person name="Modesto M."/>
            <person name="Satti M."/>
        </authorList>
    </citation>
    <scope>NUCLEOTIDE SEQUENCE [LARGE SCALE GENOMIC DNA]</scope>
    <source>
        <strain evidence="2 3">BRDM6</strain>
    </source>
</reference>
<keyword evidence="1" id="KW-0472">Membrane</keyword>
<proteinExistence type="predicted"/>
<organism evidence="2 3">
    <name type="scientific">Bifidobacterium choloepi</name>
    <dbReference type="NCBI Taxonomy" id="2614131"/>
    <lineage>
        <taxon>Bacteria</taxon>
        <taxon>Bacillati</taxon>
        <taxon>Actinomycetota</taxon>
        <taxon>Actinomycetes</taxon>
        <taxon>Bifidobacteriales</taxon>
        <taxon>Bifidobacteriaceae</taxon>
        <taxon>Bifidobacterium</taxon>
    </lineage>
</organism>
<feature type="transmembrane region" description="Helical" evidence="1">
    <location>
        <begin position="21"/>
        <end position="41"/>
    </location>
</feature>
<accession>A0A6I5NJD5</accession>
<sequence length="111" mass="12278">MVLTARIKDIIVKNGERTARYPFTAHAAAVLYTLISAAVILPDPIASHNRLLTWLSVIVLIVIFVLDEVGIYWVRANHDDATTMRRSRALVWFALAAAVILLAVCLPVILT</sequence>
<dbReference type="AlphaFoldDB" id="A0A6I5NJD5"/>
<feature type="transmembrane region" description="Helical" evidence="1">
    <location>
        <begin position="53"/>
        <end position="74"/>
    </location>
</feature>
<keyword evidence="1" id="KW-1133">Transmembrane helix</keyword>
<evidence type="ECO:0000313" key="3">
    <source>
        <dbReference type="Proteomes" id="UP000469292"/>
    </source>
</evidence>
<evidence type="ECO:0000256" key="1">
    <source>
        <dbReference type="SAM" id="Phobius"/>
    </source>
</evidence>
<keyword evidence="3" id="KW-1185">Reference proteome</keyword>
<name>A0A6I5NJD5_9BIFI</name>
<dbReference type="EMBL" id="VYSG01000004">
    <property type="protein sequence ID" value="NEG70493.1"/>
    <property type="molecule type" value="Genomic_DNA"/>
</dbReference>
<keyword evidence="1" id="KW-0812">Transmembrane</keyword>
<protein>
    <submittedName>
        <fullName evidence="2">Uncharacterized protein</fullName>
    </submittedName>
</protein>
<evidence type="ECO:0000313" key="2">
    <source>
        <dbReference type="EMBL" id="NEG70493.1"/>
    </source>
</evidence>
<dbReference type="Proteomes" id="UP000469292">
    <property type="component" value="Unassembled WGS sequence"/>
</dbReference>
<dbReference type="RefSeq" id="WP_163228099.1">
    <property type="nucleotide sequence ID" value="NZ_VYSG01000004.1"/>
</dbReference>